<comment type="caution">
    <text evidence="2">The sequence shown here is derived from an EMBL/GenBank/DDBJ whole genome shotgun (WGS) entry which is preliminary data.</text>
</comment>
<dbReference type="AlphaFoldDB" id="A0A5B6W9P0"/>
<dbReference type="Proteomes" id="UP000325315">
    <property type="component" value="Unassembled WGS sequence"/>
</dbReference>
<name>A0A5B6W9P0_9ROSI</name>
<protein>
    <submittedName>
        <fullName evidence="2">Uncharacterized protein</fullName>
    </submittedName>
</protein>
<reference evidence="3" key="1">
    <citation type="journal article" date="2019" name="Plant Biotechnol. J.">
        <title>Genome sequencing of the Australian wild diploid species Gossypium australe highlights disease resistance and delayed gland morphogenesis.</title>
        <authorList>
            <person name="Cai Y."/>
            <person name="Cai X."/>
            <person name="Wang Q."/>
            <person name="Wang P."/>
            <person name="Zhang Y."/>
            <person name="Cai C."/>
            <person name="Xu Y."/>
            <person name="Wang K."/>
            <person name="Zhou Z."/>
            <person name="Wang C."/>
            <person name="Geng S."/>
            <person name="Li B."/>
            <person name="Dong Q."/>
            <person name="Hou Y."/>
            <person name="Wang H."/>
            <person name="Ai P."/>
            <person name="Liu Z."/>
            <person name="Yi F."/>
            <person name="Sun M."/>
            <person name="An G."/>
            <person name="Cheng J."/>
            <person name="Zhang Y."/>
            <person name="Shi Q."/>
            <person name="Xie Y."/>
            <person name="Shi X."/>
            <person name="Chang Y."/>
            <person name="Huang F."/>
            <person name="Chen Y."/>
            <person name="Hong S."/>
            <person name="Mi L."/>
            <person name="Sun Q."/>
            <person name="Zhang L."/>
            <person name="Zhou B."/>
            <person name="Peng R."/>
            <person name="Zhang X."/>
            <person name="Liu F."/>
        </authorList>
    </citation>
    <scope>NUCLEOTIDE SEQUENCE [LARGE SCALE GENOMIC DNA]</scope>
    <source>
        <strain evidence="3">cv. PA1801</strain>
    </source>
</reference>
<gene>
    <name evidence="2" type="ORF">EPI10_011471</name>
</gene>
<organism evidence="2 3">
    <name type="scientific">Gossypium australe</name>
    <dbReference type="NCBI Taxonomy" id="47621"/>
    <lineage>
        <taxon>Eukaryota</taxon>
        <taxon>Viridiplantae</taxon>
        <taxon>Streptophyta</taxon>
        <taxon>Embryophyta</taxon>
        <taxon>Tracheophyta</taxon>
        <taxon>Spermatophyta</taxon>
        <taxon>Magnoliopsida</taxon>
        <taxon>eudicotyledons</taxon>
        <taxon>Gunneridae</taxon>
        <taxon>Pentapetalae</taxon>
        <taxon>rosids</taxon>
        <taxon>malvids</taxon>
        <taxon>Malvales</taxon>
        <taxon>Malvaceae</taxon>
        <taxon>Malvoideae</taxon>
        <taxon>Gossypium</taxon>
    </lineage>
</organism>
<feature type="compositionally biased region" description="Basic and acidic residues" evidence="1">
    <location>
        <begin position="93"/>
        <end position="107"/>
    </location>
</feature>
<keyword evidence="3" id="KW-1185">Reference proteome</keyword>
<accession>A0A5B6W9P0</accession>
<evidence type="ECO:0000313" key="2">
    <source>
        <dbReference type="EMBL" id="KAA3477592.1"/>
    </source>
</evidence>
<sequence>MDNKEMEFYEEIEGSKEREIYASEEGSTERVQRGNRPVVIISKPKFNEARTQVAPRVIIQKPAVFLYRDSKRVPWNYDCNVTIRGKESLASASKEDQDVGSHTRSGRRYDLVKGKVPMVEQEKEKLVEPESPVNEPVRKEEAREFLKFLKHSEYYVVEQLHK</sequence>
<feature type="region of interest" description="Disordered" evidence="1">
    <location>
        <begin position="86"/>
        <end position="107"/>
    </location>
</feature>
<dbReference type="PANTHER" id="PTHR32108:SF5">
    <property type="entry name" value="DYNACTIN SUBUNIT 1-LIKE"/>
    <property type="match status" value="1"/>
</dbReference>
<dbReference type="EMBL" id="SMMG02000004">
    <property type="protein sequence ID" value="KAA3477592.1"/>
    <property type="molecule type" value="Genomic_DNA"/>
</dbReference>
<proteinExistence type="predicted"/>
<evidence type="ECO:0000256" key="1">
    <source>
        <dbReference type="SAM" id="MobiDB-lite"/>
    </source>
</evidence>
<dbReference type="OrthoDB" id="1002606at2759"/>
<dbReference type="PANTHER" id="PTHR32108">
    <property type="entry name" value="DNA-DIRECTED RNA POLYMERASE SUBUNIT ALPHA"/>
    <property type="match status" value="1"/>
</dbReference>
<evidence type="ECO:0000313" key="3">
    <source>
        <dbReference type="Proteomes" id="UP000325315"/>
    </source>
</evidence>